<proteinExistence type="predicted"/>
<sequence>IELLITQALGTAVNELARAPVKTYFVNVGILGLRGYSSINCVYVNEWYLNKVISDQLSLPSRPDSKLLSLITAIDLMTLTINCPCSHTTGLTRSSIDNKFGRLAEKSIFDEQIYWFASIARVKVNFLETFVYAIESSSKLPTLTANDKAIKRHIPLPCSAIDFFFILFFSKINKIQDLYKEI</sequence>
<reference evidence="2" key="1">
    <citation type="submission" date="2021-02" db="EMBL/GenBank/DDBJ databases">
        <authorList>
            <person name="Nowell W R."/>
        </authorList>
    </citation>
    <scope>NUCLEOTIDE SEQUENCE</scope>
</reference>
<name>A0A815YIL6_9BILA</name>
<evidence type="ECO:0000313" key="4">
    <source>
        <dbReference type="EMBL" id="CAF4434644.1"/>
    </source>
</evidence>
<comment type="caution">
    <text evidence="2">The sequence shown here is derived from an EMBL/GenBank/DDBJ whole genome shotgun (WGS) entry which is preliminary data.</text>
</comment>
<evidence type="ECO:0000313" key="5">
    <source>
        <dbReference type="Proteomes" id="UP000663829"/>
    </source>
</evidence>
<accession>A0A815YIL6</accession>
<evidence type="ECO:0000313" key="1">
    <source>
        <dbReference type="EMBL" id="CAF1566064.1"/>
    </source>
</evidence>
<organism evidence="2 5">
    <name type="scientific">Didymodactylos carnosus</name>
    <dbReference type="NCBI Taxonomy" id="1234261"/>
    <lineage>
        <taxon>Eukaryota</taxon>
        <taxon>Metazoa</taxon>
        <taxon>Spiralia</taxon>
        <taxon>Gnathifera</taxon>
        <taxon>Rotifera</taxon>
        <taxon>Eurotatoria</taxon>
        <taxon>Bdelloidea</taxon>
        <taxon>Philodinida</taxon>
        <taxon>Philodinidae</taxon>
        <taxon>Didymodactylos</taxon>
    </lineage>
</organism>
<protein>
    <submittedName>
        <fullName evidence="2">Uncharacterized protein</fullName>
    </submittedName>
</protein>
<dbReference type="EMBL" id="CAJOBC010095721">
    <property type="protein sequence ID" value="CAF4434644.1"/>
    <property type="molecule type" value="Genomic_DNA"/>
</dbReference>
<dbReference type="Proteomes" id="UP000681722">
    <property type="component" value="Unassembled WGS sequence"/>
</dbReference>
<dbReference type="Proteomes" id="UP000677228">
    <property type="component" value="Unassembled WGS sequence"/>
</dbReference>
<feature type="non-terminal residue" evidence="2">
    <location>
        <position position="1"/>
    </location>
</feature>
<dbReference type="EMBL" id="CAJOBA010065508">
    <property type="protein sequence ID" value="CAF4359090.1"/>
    <property type="molecule type" value="Genomic_DNA"/>
</dbReference>
<keyword evidence="5" id="KW-1185">Reference proteome</keyword>
<evidence type="ECO:0000313" key="2">
    <source>
        <dbReference type="EMBL" id="CAF1571209.1"/>
    </source>
</evidence>
<dbReference type="EMBL" id="CAJNOK010042803">
    <property type="protein sequence ID" value="CAF1566064.1"/>
    <property type="molecule type" value="Genomic_DNA"/>
</dbReference>
<dbReference type="Proteomes" id="UP000682733">
    <property type="component" value="Unassembled WGS sequence"/>
</dbReference>
<evidence type="ECO:0000313" key="3">
    <source>
        <dbReference type="EMBL" id="CAF4359090.1"/>
    </source>
</evidence>
<gene>
    <name evidence="2" type="ORF">GPM918_LOCUS40409</name>
    <name evidence="1" type="ORF">OVA965_LOCUS40086</name>
    <name evidence="4" type="ORF">SRO942_LOCUS41353</name>
    <name evidence="3" type="ORF">TMI583_LOCUS41480</name>
</gene>
<dbReference type="AlphaFoldDB" id="A0A815YIL6"/>
<dbReference type="Proteomes" id="UP000663829">
    <property type="component" value="Unassembled WGS sequence"/>
</dbReference>
<dbReference type="EMBL" id="CAJNOQ010029886">
    <property type="protein sequence ID" value="CAF1571209.1"/>
    <property type="molecule type" value="Genomic_DNA"/>
</dbReference>